<evidence type="ECO:0000313" key="1">
    <source>
        <dbReference type="Proteomes" id="UP001732720"/>
    </source>
</evidence>
<organism evidence="1 2">
    <name type="scientific">Castor canadensis</name>
    <name type="common">American beaver</name>
    <dbReference type="NCBI Taxonomy" id="51338"/>
    <lineage>
        <taxon>Eukaryota</taxon>
        <taxon>Metazoa</taxon>
        <taxon>Chordata</taxon>
        <taxon>Craniata</taxon>
        <taxon>Vertebrata</taxon>
        <taxon>Euteleostomi</taxon>
        <taxon>Mammalia</taxon>
        <taxon>Eutheria</taxon>
        <taxon>Euarchontoglires</taxon>
        <taxon>Glires</taxon>
        <taxon>Rodentia</taxon>
        <taxon>Castorimorpha</taxon>
        <taxon>Castoridae</taxon>
        <taxon>Castor</taxon>
    </lineage>
</organism>
<sequence>MLQPQCLPCPCCHLPPQPTVQLFFLFHLPFLLLLHLLFHLISFIFLLHLLLLLLISASISSFSIIFTYSVTSLAICSSSIIATFISFSSSTISSSPPHPLLLLFVFPSLPSPPSPTPPSSAASPLPPSSPPHPLFLFLLPSSSSSISFPSCLLHLFLLPITSSTPLRPLLVLPPPPPSLNIFSSSTSCSSFVLLLLHLLILSSIDVLTPPHFFLALSFFPLISHHFLSPFFLSAIHTHTHYFCPLSSSPTSSFLFSSSISFFSHLIFLLIFHLHFLHLCHLPLHLLLFPHYPHLHLFLLYHLFSSSSPPPFCAPFSSFSISYSSIPYYCSSSTISSSFNLLLYSYSSSPAPTPPPSHLVFPILYLLCLFLLPIFSSSVPPVLHFFLLLHLL</sequence>
<proteinExistence type="predicted"/>
<reference evidence="2" key="1">
    <citation type="submission" date="2025-08" db="UniProtKB">
        <authorList>
            <consortium name="RefSeq"/>
        </authorList>
    </citation>
    <scope>IDENTIFICATION</scope>
</reference>
<protein>
    <submittedName>
        <fullName evidence="2">Uncharacterized protein</fullName>
    </submittedName>
</protein>
<evidence type="ECO:0000313" key="2">
    <source>
        <dbReference type="RefSeq" id="XP_073914709.1"/>
    </source>
</evidence>
<name>A0AC58LC38_CASCN</name>
<dbReference type="Proteomes" id="UP001732720">
    <property type="component" value="Chromosome 16"/>
</dbReference>
<dbReference type="RefSeq" id="XP_073914709.1">
    <property type="nucleotide sequence ID" value="XM_074058608.1"/>
</dbReference>
<accession>A0AC58LC38</accession>
<gene>
    <name evidence="2" type="primary">LOC141418173</name>
</gene>
<keyword evidence="1" id="KW-1185">Reference proteome</keyword>